<dbReference type="RefSeq" id="WP_015617712.1">
    <property type="nucleotide sequence ID" value="NC_021182.1"/>
</dbReference>
<dbReference type="EMBL" id="CP003261">
    <property type="protein sequence ID" value="AGK99443.1"/>
    <property type="molecule type" value="Genomic_DNA"/>
</dbReference>
<feature type="transmembrane region" description="Helical" evidence="1">
    <location>
        <begin position="206"/>
        <end position="225"/>
    </location>
</feature>
<dbReference type="Proteomes" id="UP000013523">
    <property type="component" value="Chromosome"/>
</dbReference>
<dbReference type="STRING" id="86416.Clopa_4759"/>
<evidence type="ECO:0000313" key="2">
    <source>
        <dbReference type="EMBL" id="AGK99443.1"/>
    </source>
</evidence>
<dbReference type="OrthoDB" id="9788195at2"/>
<dbReference type="PANTHER" id="PTHR36833">
    <property type="entry name" value="SLR0610 PROTEIN-RELATED"/>
    <property type="match status" value="1"/>
</dbReference>
<dbReference type="eggNOG" id="COG3694">
    <property type="taxonomic scope" value="Bacteria"/>
</dbReference>
<gene>
    <name evidence="2" type="ORF">Clopa_4759</name>
</gene>
<proteinExistence type="predicted"/>
<feature type="transmembrane region" description="Helical" evidence="1">
    <location>
        <begin position="21"/>
        <end position="49"/>
    </location>
</feature>
<evidence type="ECO:0000313" key="3">
    <source>
        <dbReference type="Proteomes" id="UP000013523"/>
    </source>
</evidence>
<feature type="transmembrane region" description="Helical" evidence="1">
    <location>
        <begin position="147"/>
        <end position="168"/>
    </location>
</feature>
<dbReference type="KEGG" id="cpas:Clopa_4759"/>
<organism evidence="2 3">
    <name type="scientific">Clostridium pasteurianum BC1</name>
    <dbReference type="NCBI Taxonomy" id="86416"/>
    <lineage>
        <taxon>Bacteria</taxon>
        <taxon>Bacillati</taxon>
        <taxon>Bacillota</taxon>
        <taxon>Clostridia</taxon>
        <taxon>Eubacteriales</taxon>
        <taxon>Clostridiaceae</taxon>
        <taxon>Clostridium</taxon>
    </lineage>
</organism>
<feature type="transmembrane region" description="Helical" evidence="1">
    <location>
        <begin position="231"/>
        <end position="251"/>
    </location>
</feature>
<keyword evidence="1" id="KW-0472">Membrane</keyword>
<keyword evidence="1" id="KW-1133">Transmembrane helix</keyword>
<protein>
    <submittedName>
        <fullName evidence="2">ABC-type uncharacterized transport system, permease component</fullName>
    </submittedName>
</protein>
<sequence length="264" mass="30464">MIKKYSRIFIYLLKLRLSREMVYSFNFLTTLFVDGTFFVIQMLAFTAIFLNVDTVNGWNKFHMIIFIGTFTILDGLYMATYFFGVLSISEKIRNGELDIYITKPVNTLFLISFENINIGSIPIVVPGIIMVAYGTVKLGIEISAMKILGYIVLLFIMYIIMYNLMVLLRCCSFWFTKVDNINNLENELVNFSFRVPGIMYRGIGKVIFYFILPYGLIATIPTEFFTGTMNITGWIISISVCIVFTLLRRLIWKRGLKRYSSASS</sequence>
<evidence type="ECO:0000256" key="1">
    <source>
        <dbReference type="SAM" id="Phobius"/>
    </source>
</evidence>
<dbReference type="HOGENOM" id="CLU_071040_0_1_9"/>
<feature type="transmembrane region" description="Helical" evidence="1">
    <location>
        <begin position="107"/>
        <end position="135"/>
    </location>
</feature>
<dbReference type="Pfam" id="PF06182">
    <property type="entry name" value="ABC2_membrane_6"/>
    <property type="match status" value="1"/>
</dbReference>
<dbReference type="PANTHER" id="PTHR36833:SF2">
    <property type="entry name" value="SLR0610 PROTEIN"/>
    <property type="match status" value="1"/>
</dbReference>
<dbReference type="PATRIC" id="fig|86416.3.peg.4751"/>
<keyword evidence="3" id="KW-1185">Reference proteome</keyword>
<dbReference type="InterPro" id="IPR010390">
    <property type="entry name" value="ABC-2_transporter-like"/>
</dbReference>
<dbReference type="AlphaFoldDB" id="R4KA30"/>
<reference evidence="2 3" key="1">
    <citation type="submission" date="2012-01" db="EMBL/GenBank/DDBJ databases">
        <title>Complete sequence of chromosome of Clostridium pasteurianum BC1.</title>
        <authorList>
            <consortium name="US DOE Joint Genome Institute"/>
            <person name="Lucas S."/>
            <person name="Han J."/>
            <person name="Lapidus A."/>
            <person name="Cheng J.-F."/>
            <person name="Goodwin L."/>
            <person name="Pitluck S."/>
            <person name="Peters L."/>
            <person name="Mikhailova N."/>
            <person name="Teshima H."/>
            <person name="Detter J.C."/>
            <person name="Han C."/>
            <person name="Tapia R."/>
            <person name="Land M."/>
            <person name="Hauser L."/>
            <person name="Kyrpides N."/>
            <person name="Ivanova N."/>
            <person name="Pagani I."/>
            <person name="Dunn J."/>
            <person name="Taghavi S."/>
            <person name="Francis A."/>
            <person name="van der Lelie D."/>
            <person name="Woyke T."/>
        </authorList>
    </citation>
    <scope>NUCLEOTIDE SEQUENCE [LARGE SCALE GENOMIC DNA]</scope>
    <source>
        <strain evidence="2 3">BC1</strain>
    </source>
</reference>
<name>R4KA30_CLOPA</name>
<feature type="transmembrane region" description="Helical" evidence="1">
    <location>
        <begin position="61"/>
        <end position="86"/>
    </location>
</feature>
<keyword evidence="1" id="KW-0812">Transmembrane</keyword>
<accession>R4KA30</accession>